<organism evidence="2">
    <name type="scientific">Anopheles sinensis</name>
    <name type="common">Mosquito</name>
    <dbReference type="NCBI Taxonomy" id="74873"/>
    <lineage>
        <taxon>Eukaryota</taxon>
        <taxon>Metazoa</taxon>
        <taxon>Ecdysozoa</taxon>
        <taxon>Arthropoda</taxon>
        <taxon>Hexapoda</taxon>
        <taxon>Insecta</taxon>
        <taxon>Pterygota</taxon>
        <taxon>Neoptera</taxon>
        <taxon>Endopterygota</taxon>
        <taxon>Diptera</taxon>
        <taxon>Nematocera</taxon>
        <taxon>Culicoidea</taxon>
        <taxon>Culicidae</taxon>
        <taxon>Anophelinae</taxon>
        <taxon>Anopheles</taxon>
    </lineage>
</organism>
<reference evidence="2 4" key="1">
    <citation type="journal article" date="2014" name="BMC Genomics">
        <title>Genome sequence of Anopheles sinensis provides insight into genetics basis of mosquito competence for malaria parasites.</title>
        <authorList>
            <person name="Zhou D."/>
            <person name="Zhang D."/>
            <person name="Ding G."/>
            <person name="Shi L."/>
            <person name="Hou Q."/>
            <person name="Ye Y."/>
            <person name="Xu Y."/>
            <person name="Zhou H."/>
            <person name="Xiong C."/>
            <person name="Li S."/>
            <person name="Yu J."/>
            <person name="Hong S."/>
            <person name="Yu X."/>
            <person name="Zou P."/>
            <person name="Chen C."/>
            <person name="Chang X."/>
            <person name="Wang W."/>
            <person name="Lv Y."/>
            <person name="Sun Y."/>
            <person name="Ma L."/>
            <person name="Shen B."/>
            <person name="Zhu C."/>
        </authorList>
    </citation>
    <scope>NUCLEOTIDE SEQUENCE [LARGE SCALE GENOMIC DNA]</scope>
</reference>
<gene>
    <name evidence="2" type="ORF">ZHAS_00001145</name>
</gene>
<evidence type="ECO:0000313" key="4">
    <source>
        <dbReference type="Proteomes" id="UP000030765"/>
    </source>
</evidence>
<evidence type="ECO:0000313" key="3">
    <source>
        <dbReference type="EnsemblMetazoa" id="ASIC001145-PA"/>
    </source>
</evidence>
<feature type="region of interest" description="Disordered" evidence="1">
    <location>
        <begin position="23"/>
        <end position="69"/>
    </location>
</feature>
<sequence length="69" mass="7347">MRTRVASAHTYTGAYQVSGVVVSRGDSLPTPGGRTIRNRNRSSVRQEPEAEQDTEHCYGATGGNDPPSG</sequence>
<dbReference type="Proteomes" id="UP000030765">
    <property type="component" value="Unassembled WGS sequence"/>
</dbReference>
<protein>
    <submittedName>
        <fullName evidence="2 3">Uncharacterized protein</fullName>
    </submittedName>
</protein>
<accession>A0A084VB27</accession>
<feature type="compositionally biased region" description="Basic and acidic residues" evidence="1">
    <location>
        <begin position="44"/>
        <end position="56"/>
    </location>
</feature>
<keyword evidence="4" id="KW-1185">Reference proteome</keyword>
<reference evidence="3" key="2">
    <citation type="submission" date="2020-05" db="UniProtKB">
        <authorList>
            <consortium name="EnsemblMetazoa"/>
        </authorList>
    </citation>
    <scope>IDENTIFICATION</scope>
</reference>
<dbReference type="AlphaFoldDB" id="A0A084VB27"/>
<name>A0A084VB27_ANOSI</name>
<dbReference type="VEuPathDB" id="VectorBase:ASIC001145"/>
<proteinExistence type="predicted"/>
<dbReference type="EnsemblMetazoa" id="ASIC001145-RA">
    <property type="protein sequence ID" value="ASIC001145-PA"/>
    <property type="gene ID" value="ASIC001145"/>
</dbReference>
<evidence type="ECO:0000256" key="1">
    <source>
        <dbReference type="SAM" id="MobiDB-lite"/>
    </source>
</evidence>
<evidence type="ECO:0000313" key="2">
    <source>
        <dbReference type="EMBL" id="KFB35171.1"/>
    </source>
</evidence>
<dbReference type="EMBL" id="KE524266">
    <property type="protein sequence ID" value="KFB35171.1"/>
    <property type="molecule type" value="Genomic_DNA"/>
</dbReference>
<dbReference type="EMBL" id="ATLV01005122">
    <property type="status" value="NOT_ANNOTATED_CDS"/>
    <property type="molecule type" value="Genomic_DNA"/>
</dbReference>